<feature type="transmembrane region" description="Helical" evidence="9">
    <location>
        <begin position="98"/>
        <end position="120"/>
    </location>
</feature>
<feature type="transmembrane region" description="Helical" evidence="9">
    <location>
        <begin position="428"/>
        <end position="448"/>
    </location>
</feature>
<evidence type="ECO:0000256" key="9">
    <source>
        <dbReference type="RuleBase" id="RU365067"/>
    </source>
</evidence>
<protein>
    <recommendedName>
        <fullName evidence="9">Protein RFT1 homolog</fullName>
    </recommendedName>
</protein>
<comment type="similarity">
    <text evidence="3 9">Belongs to the RFT1 family.</text>
</comment>
<name>S9VDZ2_9TRYP</name>
<feature type="transmembrane region" description="Helical" evidence="9">
    <location>
        <begin position="239"/>
        <end position="260"/>
    </location>
</feature>
<evidence type="ECO:0000313" key="11">
    <source>
        <dbReference type="Proteomes" id="UP000015354"/>
    </source>
</evidence>
<reference evidence="10 11" key="1">
    <citation type="journal article" date="2013" name="PLoS ONE">
        <title>Predicting the Proteins of Angomonas deanei, Strigomonas culicis and Their Respective Endosymbionts Reveals New Aspects of the Trypanosomatidae Family.</title>
        <authorList>
            <person name="Motta M.C."/>
            <person name="Martins A.C."/>
            <person name="de Souza S.S."/>
            <person name="Catta-Preta C.M."/>
            <person name="Silva R."/>
            <person name="Klein C.C."/>
            <person name="de Almeida L.G."/>
            <person name="de Lima Cunha O."/>
            <person name="Ciapina L.P."/>
            <person name="Brocchi M."/>
            <person name="Colabardini A.C."/>
            <person name="de Araujo Lima B."/>
            <person name="Machado C.R."/>
            <person name="de Almeida Soares C.M."/>
            <person name="Probst C.M."/>
            <person name="de Menezes C.B."/>
            <person name="Thompson C.E."/>
            <person name="Bartholomeu D.C."/>
            <person name="Gradia D.F."/>
            <person name="Pavoni D.P."/>
            <person name="Grisard E.C."/>
            <person name="Fantinatti-Garboggini F."/>
            <person name="Marchini F.K."/>
            <person name="Rodrigues-Luiz G.F."/>
            <person name="Wagner G."/>
            <person name="Goldman G.H."/>
            <person name="Fietto J.L."/>
            <person name="Elias M.C."/>
            <person name="Goldman M.H."/>
            <person name="Sagot M.F."/>
            <person name="Pereira M."/>
            <person name="Stoco P.H."/>
            <person name="de Mendonca-Neto R.P."/>
            <person name="Teixeira S.M."/>
            <person name="Maciel T.E."/>
            <person name="de Oliveira Mendes T.A."/>
            <person name="Urmenyi T.P."/>
            <person name="de Souza W."/>
            <person name="Schenkman S."/>
            <person name="de Vasconcelos A.T."/>
        </authorList>
    </citation>
    <scope>NUCLEOTIDE SEQUENCE [LARGE SCALE GENOMIC DNA]</scope>
</reference>
<evidence type="ECO:0000256" key="4">
    <source>
        <dbReference type="ARBA" id="ARBA00022692"/>
    </source>
</evidence>
<evidence type="ECO:0000256" key="5">
    <source>
        <dbReference type="ARBA" id="ARBA00022824"/>
    </source>
</evidence>
<feature type="transmembrane region" description="Helical" evidence="9">
    <location>
        <begin position="215"/>
        <end position="233"/>
    </location>
</feature>
<keyword evidence="11" id="KW-1185">Reference proteome</keyword>
<evidence type="ECO:0000256" key="3">
    <source>
        <dbReference type="ARBA" id="ARBA00010288"/>
    </source>
</evidence>
<evidence type="ECO:0000313" key="10">
    <source>
        <dbReference type="EMBL" id="EPY21300.1"/>
    </source>
</evidence>
<sequence length="614" mass="66048">MSDFKHQLLLAMGLNLGLKVVTFSLTVKQTRLLLPEQSGIAFTYMVYTDAVMFLAREAVRNVASRLPLTAPRAAPDGEPPGAAEAPYDAQAVSRVVQFASLAIPIACLVMALFELVYALFGLHQLPSLSRTAAESYQRLVGAANSTASSHASVFFQFSEVQYVAEPTPRARLLFHVPELLVVLSIVLNALAEPCMVVVLSLDLFRSVVLSEFWELFARLTTVIGLLTLLGGAFRSEWEARLAFALGQLAYGGTHLLYFAVIGSAHSRLARWAGGGARLAAVRAAAVGRGGWLPFPWCCCSPAGTAGVLRAQAALFTSFAQESLLRLVLTEGESFALTAAGSRAARGNYQVVSQLGSLVARLVFRVWENACSARWGRDLAAGRAAEAVALLQLMLRVGFYFGFSFVLLGPPLARWFLTVLYTSRWSSPAMVGALQLYCYAIAVMSWNGLLEAFLRAAASPAMVRRLQRRMLFLSGLYVGVCYVALGRWADEAVRALIVLNVGNMVCRIGSALHLALRCTAADGTPILALSDVTRVVDLRMALCLALLLALSRAVAATAPAMLAVGALYAAVVLAGDRTMRELTGSVVRRLPPARRWRLWQTPGGAPPAARPSVTL</sequence>
<evidence type="ECO:0000256" key="6">
    <source>
        <dbReference type="ARBA" id="ARBA00022989"/>
    </source>
</evidence>
<dbReference type="OrthoDB" id="9979195at2759"/>
<accession>S9VDZ2</accession>
<feature type="transmembrane region" description="Helical" evidence="9">
    <location>
        <begin position="469"/>
        <end position="488"/>
    </location>
</feature>
<feature type="transmembrane region" description="Helical" evidence="9">
    <location>
        <begin position="559"/>
        <end position="578"/>
    </location>
</feature>
<comment type="caution">
    <text evidence="9">Lacks conserved residue(s) required for the propagation of feature annotation.</text>
</comment>
<proteinExistence type="inferred from homology"/>
<feature type="transmembrane region" description="Helical" evidence="9">
    <location>
        <begin position="396"/>
        <end position="416"/>
    </location>
</feature>
<comment type="caution">
    <text evidence="10">The sequence shown here is derived from an EMBL/GenBank/DDBJ whole genome shotgun (WGS) entry which is preliminary data.</text>
</comment>
<evidence type="ECO:0000256" key="8">
    <source>
        <dbReference type="ARBA" id="ARBA00045912"/>
    </source>
</evidence>
<keyword evidence="5" id="KW-0256">Endoplasmic reticulum</keyword>
<dbReference type="AlphaFoldDB" id="S9VDZ2"/>
<comment type="pathway">
    <text evidence="2">Protein modification; protein glycosylation.</text>
</comment>
<gene>
    <name evidence="10" type="ORF">STCU_08606</name>
</gene>
<evidence type="ECO:0000256" key="1">
    <source>
        <dbReference type="ARBA" id="ARBA00004477"/>
    </source>
</evidence>
<keyword evidence="7 9" id="KW-0472">Membrane</keyword>
<organism evidence="10 11">
    <name type="scientific">Strigomonas culicis</name>
    <dbReference type="NCBI Taxonomy" id="28005"/>
    <lineage>
        <taxon>Eukaryota</taxon>
        <taxon>Discoba</taxon>
        <taxon>Euglenozoa</taxon>
        <taxon>Kinetoplastea</taxon>
        <taxon>Metakinetoplastina</taxon>
        <taxon>Trypanosomatida</taxon>
        <taxon>Trypanosomatidae</taxon>
        <taxon>Strigomonadinae</taxon>
        <taxon>Strigomonas</taxon>
    </lineage>
</organism>
<dbReference type="GO" id="GO:0034203">
    <property type="term" value="P:glycolipid translocation"/>
    <property type="evidence" value="ECO:0007669"/>
    <property type="project" value="TreeGrafter"/>
</dbReference>
<keyword evidence="6 9" id="KW-1133">Transmembrane helix</keyword>
<dbReference type="GO" id="GO:0006488">
    <property type="term" value="P:dolichol-linked oligosaccharide biosynthetic process"/>
    <property type="evidence" value="ECO:0007669"/>
    <property type="project" value="InterPro"/>
</dbReference>
<dbReference type="PANTHER" id="PTHR13117:SF5">
    <property type="entry name" value="PROTEIN RFT1 HOMOLOG"/>
    <property type="match status" value="1"/>
</dbReference>
<dbReference type="GO" id="GO:0005789">
    <property type="term" value="C:endoplasmic reticulum membrane"/>
    <property type="evidence" value="ECO:0007669"/>
    <property type="project" value="UniProtKB-SubCell"/>
</dbReference>
<evidence type="ECO:0000256" key="7">
    <source>
        <dbReference type="ARBA" id="ARBA00023136"/>
    </source>
</evidence>
<dbReference type="InterPro" id="IPR007594">
    <property type="entry name" value="RFT1"/>
</dbReference>
<evidence type="ECO:0000256" key="2">
    <source>
        <dbReference type="ARBA" id="ARBA00004922"/>
    </source>
</evidence>
<comment type="subcellular location">
    <subcellularLocation>
        <location evidence="1 9">Endoplasmic reticulum membrane</location>
        <topology evidence="1 9">Multi-pass membrane protein</topology>
    </subcellularLocation>
</comment>
<keyword evidence="4 9" id="KW-0812">Transmembrane</keyword>
<comment type="function">
    <text evidence="8 9">Intramembrane glycolipid transporter that operates in the biosynthetic pathway of dolichol-linked oligosaccharides, the glycan precursors employed in protein asparagine (N)-glycosylation. The sequential addition of sugars to dolichol pyrophosphate produces dolichol-linked oligosaccharides containing fourteen sugars, including two GlcNAcs, nine mannoses and three glucoses. Once assembled, the oligosaccharide is transferred from the lipid to nascent proteins by oligosaccharyltransferases. The assembly of dolichol-linked oligosaccharides begins on the cytosolic side of the endoplasmic reticulum membrane and finishes in its lumen. RFT1 could mediate the translocation of the cytosolically oriented intermediate DolPP-GlcNAc2Man5, produced by ALG11, into the ER lumen where dolichol-linked oligosaccharides assembly continues. However, the intramembrane lipid transporter activity could not be confirmed in vitro.</text>
</comment>
<dbReference type="Pfam" id="PF04506">
    <property type="entry name" value="Rft-1"/>
    <property type="match status" value="2"/>
</dbReference>
<dbReference type="PANTHER" id="PTHR13117">
    <property type="entry name" value="ENDOPLASMIC RETICULUM MULTISPAN TRANSMEMBRANE PROTEIN-RELATED"/>
    <property type="match status" value="1"/>
</dbReference>
<dbReference type="EMBL" id="ATMH01008606">
    <property type="protein sequence ID" value="EPY21300.1"/>
    <property type="molecule type" value="Genomic_DNA"/>
</dbReference>
<dbReference type="Proteomes" id="UP000015354">
    <property type="component" value="Unassembled WGS sequence"/>
</dbReference>
<feature type="transmembrane region" description="Helical" evidence="9">
    <location>
        <begin position="179"/>
        <end position="203"/>
    </location>
</feature>